<accession>X1KGD3</accession>
<proteinExistence type="predicted"/>
<dbReference type="InterPro" id="IPR036021">
    <property type="entry name" value="Tungsten_al_ferr_oxy-like_C"/>
</dbReference>
<evidence type="ECO:0000313" key="1">
    <source>
        <dbReference type="EMBL" id="GAI05733.1"/>
    </source>
</evidence>
<dbReference type="AlphaFoldDB" id="X1KGD3"/>
<dbReference type="EMBL" id="BARV01009930">
    <property type="protein sequence ID" value="GAI05733.1"/>
    <property type="molecule type" value="Genomic_DNA"/>
</dbReference>
<dbReference type="GO" id="GO:0009055">
    <property type="term" value="F:electron transfer activity"/>
    <property type="evidence" value="ECO:0007669"/>
    <property type="project" value="InterPro"/>
</dbReference>
<dbReference type="SUPFAM" id="SSF48310">
    <property type="entry name" value="Aldehyde ferredoxin oxidoreductase, C-terminal domains"/>
    <property type="match status" value="1"/>
</dbReference>
<protein>
    <submittedName>
        <fullName evidence="1">Uncharacterized protein</fullName>
    </submittedName>
</protein>
<sequence>MAIWDEHKSELKNALTLCDWAFPRPSRSSIEAELFSAVTGIDTTEEEMD</sequence>
<gene>
    <name evidence="1" type="ORF">S06H3_19398</name>
</gene>
<comment type="caution">
    <text evidence="1">The sequence shown here is derived from an EMBL/GenBank/DDBJ whole genome shotgun (WGS) entry which is preliminary data.</text>
</comment>
<feature type="non-terminal residue" evidence="1">
    <location>
        <position position="49"/>
    </location>
</feature>
<dbReference type="GO" id="GO:0016625">
    <property type="term" value="F:oxidoreductase activity, acting on the aldehyde or oxo group of donors, iron-sulfur protein as acceptor"/>
    <property type="evidence" value="ECO:0007669"/>
    <property type="project" value="InterPro"/>
</dbReference>
<name>X1KGD3_9ZZZZ</name>
<dbReference type="Gene3D" id="1.10.599.10">
    <property type="entry name" value="Aldehyde Ferredoxin Oxidoreductase Protein, subunit A, domain 3"/>
    <property type="match status" value="1"/>
</dbReference>
<organism evidence="1">
    <name type="scientific">marine sediment metagenome</name>
    <dbReference type="NCBI Taxonomy" id="412755"/>
    <lineage>
        <taxon>unclassified sequences</taxon>
        <taxon>metagenomes</taxon>
        <taxon>ecological metagenomes</taxon>
    </lineage>
</organism>
<dbReference type="GO" id="GO:0051536">
    <property type="term" value="F:iron-sulfur cluster binding"/>
    <property type="evidence" value="ECO:0007669"/>
    <property type="project" value="InterPro"/>
</dbReference>
<dbReference type="InterPro" id="IPR013985">
    <property type="entry name" value="Ald_Fedxn_OxRdtase_dom3"/>
</dbReference>
<reference evidence="1" key="1">
    <citation type="journal article" date="2014" name="Front. Microbiol.">
        <title>High frequency of phylogenetically diverse reductive dehalogenase-homologous genes in deep subseafloor sedimentary metagenomes.</title>
        <authorList>
            <person name="Kawai M."/>
            <person name="Futagami T."/>
            <person name="Toyoda A."/>
            <person name="Takaki Y."/>
            <person name="Nishi S."/>
            <person name="Hori S."/>
            <person name="Arai W."/>
            <person name="Tsubouchi T."/>
            <person name="Morono Y."/>
            <person name="Uchiyama I."/>
            <person name="Ito T."/>
            <person name="Fujiyama A."/>
            <person name="Inagaki F."/>
            <person name="Takami H."/>
        </authorList>
    </citation>
    <scope>NUCLEOTIDE SEQUENCE</scope>
    <source>
        <strain evidence="1">Expedition CK06-06</strain>
    </source>
</reference>